<organism evidence="1 2">
    <name type="scientific">Marinithermofilum abyssi</name>
    <dbReference type="NCBI Taxonomy" id="1571185"/>
    <lineage>
        <taxon>Bacteria</taxon>
        <taxon>Bacillati</taxon>
        <taxon>Bacillota</taxon>
        <taxon>Bacilli</taxon>
        <taxon>Bacillales</taxon>
        <taxon>Thermoactinomycetaceae</taxon>
        <taxon>Marinithermofilum</taxon>
    </lineage>
</organism>
<dbReference type="EMBL" id="BMHQ01000004">
    <property type="protein sequence ID" value="GGE13464.1"/>
    <property type="molecule type" value="Genomic_DNA"/>
</dbReference>
<protein>
    <submittedName>
        <fullName evidence="1">Uncharacterized protein</fullName>
    </submittedName>
</protein>
<proteinExistence type="predicted"/>
<name>A0A8J2YCA0_9BACL</name>
<reference evidence="1" key="2">
    <citation type="submission" date="2020-09" db="EMBL/GenBank/DDBJ databases">
        <authorList>
            <person name="Sun Q."/>
            <person name="Zhou Y."/>
        </authorList>
    </citation>
    <scope>NUCLEOTIDE SEQUENCE</scope>
    <source>
        <strain evidence="1">CGMCC 1.15179</strain>
    </source>
</reference>
<sequence length="83" mass="9522">MTLKGEFHLKRRRIFSTLLIGSIAVMAARALRSRTPMKNMLGRMMTGMGNLSSPRWLKRARLQVKLASIVSRVVGRKWLRRVA</sequence>
<evidence type="ECO:0000313" key="2">
    <source>
        <dbReference type="Proteomes" id="UP000625210"/>
    </source>
</evidence>
<accession>A0A8J2YCA0</accession>
<reference evidence="1" key="1">
    <citation type="journal article" date="2014" name="Int. J. Syst. Evol. Microbiol.">
        <title>Complete genome sequence of Corynebacterium casei LMG S-19264T (=DSM 44701T), isolated from a smear-ripened cheese.</title>
        <authorList>
            <consortium name="US DOE Joint Genome Institute (JGI-PGF)"/>
            <person name="Walter F."/>
            <person name="Albersmeier A."/>
            <person name="Kalinowski J."/>
            <person name="Ruckert C."/>
        </authorList>
    </citation>
    <scope>NUCLEOTIDE SEQUENCE</scope>
    <source>
        <strain evidence="1">CGMCC 1.15179</strain>
    </source>
</reference>
<dbReference type="AlphaFoldDB" id="A0A8J2YCA0"/>
<evidence type="ECO:0000313" key="1">
    <source>
        <dbReference type="EMBL" id="GGE13464.1"/>
    </source>
</evidence>
<dbReference type="Proteomes" id="UP000625210">
    <property type="component" value="Unassembled WGS sequence"/>
</dbReference>
<keyword evidence="2" id="KW-1185">Reference proteome</keyword>
<gene>
    <name evidence="1" type="ORF">GCM10011571_13630</name>
</gene>
<comment type="caution">
    <text evidence="1">The sequence shown here is derived from an EMBL/GenBank/DDBJ whole genome shotgun (WGS) entry which is preliminary data.</text>
</comment>